<protein>
    <submittedName>
        <fullName evidence="1">Uncharacterized protein</fullName>
    </submittedName>
</protein>
<dbReference type="Proteomes" id="UP000058857">
    <property type="component" value="Plasmid lbp2"/>
</dbReference>
<name>A0A0S2IM41_LEPBO</name>
<evidence type="ECO:0000313" key="2">
    <source>
        <dbReference type="EMBL" id="ALO28631.1"/>
    </source>
</evidence>
<gene>
    <name evidence="1" type="ORF">LBBP_00375</name>
    <name evidence="2" type="ORF">LBBP_04535</name>
</gene>
<dbReference type="GeneID" id="61175756"/>
<evidence type="ECO:0000313" key="1">
    <source>
        <dbReference type="EMBL" id="ALO24735.1"/>
    </source>
</evidence>
<dbReference type="EMBL" id="CP012029">
    <property type="protein sequence ID" value="ALO24735.1"/>
    <property type="molecule type" value="Genomic_DNA"/>
</dbReference>
<proteinExistence type="predicted"/>
<dbReference type="RefSeq" id="WP_002723830.1">
    <property type="nucleotide sequence ID" value="NZ_CP012029.1"/>
</dbReference>
<accession>A0A0S2IM41</accession>
<sequence>MNDKKGKSAKKDSSSSKYLEKLFKEQAVSCTEARPSMGINLELGYKVLPKKNLK</sequence>
<reference evidence="1 3" key="1">
    <citation type="journal article" date="2015" name="PLoS Negl. Trop. Dis.">
        <title>Distribution of Plasmids in Distinct Leptospira Pathogenic Species.</title>
        <authorList>
            <person name="Wang Y."/>
            <person name="Zhuang X."/>
            <person name="Zhong Y."/>
            <person name="Zhang C."/>
            <person name="Zhang Y."/>
            <person name="Zeng L."/>
            <person name="Zhu Y."/>
            <person name="He P."/>
            <person name="Dong K."/>
            <person name="Pal U."/>
            <person name="Guo X."/>
            <person name="Qin J."/>
        </authorList>
    </citation>
    <scope>NUCLEOTIDE SEQUENCE [LARGE SCALE GENOMIC DNA]</scope>
    <source>
        <strain evidence="1 3">56604</strain>
        <plasmid evidence="2">lbp2</plasmid>
        <plasmid evidence="3">Plasmid lbp2</plasmid>
    </source>
</reference>
<dbReference type="Proteomes" id="UP000058857">
    <property type="component" value="Chromosome 1"/>
</dbReference>
<organism evidence="1">
    <name type="scientific">Leptospira borgpetersenii serovar Ballum</name>
    <dbReference type="NCBI Taxonomy" id="280505"/>
    <lineage>
        <taxon>Bacteria</taxon>
        <taxon>Pseudomonadati</taxon>
        <taxon>Spirochaetota</taxon>
        <taxon>Spirochaetia</taxon>
        <taxon>Leptospirales</taxon>
        <taxon>Leptospiraceae</taxon>
        <taxon>Leptospira</taxon>
    </lineage>
</organism>
<keyword evidence="2" id="KW-0614">Plasmid</keyword>
<evidence type="ECO:0000313" key="3">
    <source>
        <dbReference type="Proteomes" id="UP000058857"/>
    </source>
</evidence>
<dbReference type="AlphaFoldDB" id="A0A0S2IM41"/>
<geneLocation type="plasmid" evidence="2 3">
    <name>lbp2</name>
</geneLocation>
<dbReference type="EMBL" id="CP012032">
    <property type="protein sequence ID" value="ALO28631.1"/>
    <property type="molecule type" value="Genomic_DNA"/>
</dbReference>
<dbReference type="PATRIC" id="fig|280505.15.peg.365"/>